<feature type="domain" description="ABC transmembrane type-1" evidence="10">
    <location>
        <begin position="21"/>
        <end position="209"/>
    </location>
</feature>
<dbReference type="NCBIfam" id="TIGR01726">
    <property type="entry name" value="HEQRo_perm_3TM"/>
    <property type="match status" value="1"/>
</dbReference>
<evidence type="ECO:0000256" key="2">
    <source>
        <dbReference type="ARBA" id="ARBA00010072"/>
    </source>
</evidence>
<dbReference type="InterPro" id="IPR010065">
    <property type="entry name" value="AA_ABC_transptr_permease_3TM"/>
</dbReference>
<evidence type="ECO:0000313" key="12">
    <source>
        <dbReference type="Proteomes" id="UP001180487"/>
    </source>
</evidence>
<evidence type="ECO:0000256" key="7">
    <source>
        <dbReference type="ARBA" id="ARBA00022989"/>
    </source>
</evidence>
<keyword evidence="7 9" id="KW-1133">Transmembrane helix</keyword>
<keyword evidence="8 9" id="KW-0472">Membrane</keyword>
<dbReference type="InterPro" id="IPR043429">
    <property type="entry name" value="ArtM/GltK/GlnP/TcyL/YhdX-like"/>
</dbReference>
<reference evidence="11 12" key="1">
    <citation type="submission" date="2023-07" db="EMBL/GenBank/DDBJ databases">
        <title>Sorghum-associated microbial communities from plants grown in Nebraska, USA.</title>
        <authorList>
            <person name="Schachtman D."/>
        </authorList>
    </citation>
    <scope>NUCLEOTIDE SEQUENCE [LARGE SCALE GENOMIC DNA]</scope>
    <source>
        <strain evidence="11 12">BE313</strain>
    </source>
</reference>
<keyword evidence="4" id="KW-1003">Cell membrane</keyword>
<dbReference type="CDD" id="cd06261">
    <property type="entry name" value="TM_PBP2"/>
    <property type="match status" value="1"/>
</dbReference>
<organism evidence="11 12">
    <name type="scientific">Rhodoferax ferrireducens</name>
    <dbReference type="NCBI Taxonomy" id="192843"/>
    <lineage>
        <taxon>Bacteria</taxon>
        <taxon>Pseudomonadati</taxon>
        <taxon>Pseudomonadota</taxon>
        <taxon>Betaproteobacteria</taxon>
        <taxon>Burkholderiales</taxon>
        <taxon>Comamonadaceae</taxon>
        <taxon>Rhodoferax</taxon>
    </lineage>
</organism>
<dbReference type="Pfam" id="PF00528">
    <property type="entry name" value="BPD_transp_1"/>
    <property type="match status" value="1"/>
</dbReference>
<evidence type="ECO:0000256" key="3">
    <source>
        <dbReference type="ARBA" id="ARBA00022448"/>
    </source>
</evidence>
<comment type="caution">
    <text evidence="11">The sequence shown here is derived from an EMBL/GenBank/DDBJ whole genome shotgun (WGS) entry which is preliminary data.</text>
</comment>
<name>A0ABU2CDA0_9BURK</name>
<evidence type="ECO:0000256" key="9">
    <source>
        <dbReference type="RuleBase" id="RU363032"/>
    </source>
</evidence>
<dbReference type="Proteomes" id="UP001180487">
    <property type="component" value="Unassembled WGS sequence"/>
</dbReference>
<dbReference type="PANTHER" id="PTHR30614:SF0">
    <property type="entry name" value="L-CYSTINE TRANSPORT SYSTEM PERMEASE PROTEIN TCYL"/>
    <property type="match status" value="1"/>
</dbReference>
<dbReference type="RefSeq" id="WP_310375868.1">
    <property type="nucleotide sequence ID" value="NZ_JAVDXT010000004.1"/>
</dbReference>
<gene>
    <name evidence="11" type="ORF">J2X19_004008</name>
</gene>
<evidence type="ECO:0000256" key="1">
    <source>
        <dbReference type="ARBA" id="ARBA00004429"/>
    </source>
</evidence>
<comment type="similarity">
    <text evidence="2">Belongs to the binding-protein-dependent transport system permease family. HisMQ subfamily.</text>
</comment>
<protein>
    <submittedName>
        <fullName evidence="11">His/Glu/Gln/Arg/opine family amino acid ABC transporter permease subunit</fullName>
    </submittedName>
</protein>
<evidence type="ECO:0000256" key="8">
    <source>
        <dbReference type="ARBA" id="ARBA00023136"/>
    </source>
</evidence>
<evidence type="ECO:0000256" key="4">
    <source>
        <dbReference type="ARBA" id="ARBA00022475"/>
    </source>
</evidence>
<proteinExistence type="inferred from homology"/>
<feature type="transmembrane region" description="Helical" evidence="9">
    <location>
        <begin position="57"/>
        <end position="80"/>
    </location>
</feature>
<feature type="transmembrane region" description="Helical" evidence="9">
    <location>
        <begin position="20"/>
        <end position="45"/>
    </location>
</feature>
<dbReference type="InterPro" id="IPR000515">
    <property type="entry name" value="MetI-like"/>
</dbReference>
<sequence length="220" mass="23887">MSIMTWFNTALGWLPEFFDGFLVTLALVAMCLPAALACGMVLVLIRLSKTAAVWVPTYFVIEFLRNVPTFLLILVVYYGAPLLGSRLDGIYCAAIAIAIQHTAYLAEVFRGGVSAVPATQWDAGRSIGLQPSGVFFRVVLPQAAIKVLPAIGNQIVVLIKDTSLVAGIGVVDLTLSGKLVMERTAASYEVFIVIAVFYLVLTTATSSLFHWLEVRSRKRS</sequence>
<dbReference type="PANTHER" id="PTHR30614">
    <property type="entry name" value="MEMBRANE COMPONENT OF AMINO ACID ABC TRANSPORTER"/>
    <property type="match status" value="1"/>
</dbReference>
<dbReference type="PROSITE" id="PS50928">
    <property type="entry name" value="ABC_TM1"/>
    <property type="match status" value="1"/>
</dbReference>
<keyword evidence="6" id="KW-0029">Amino-acid transport</keyword>
<evidence type="ECO:0000256" key="6">
    <source>
        <dbReference type="ARBA" id="ARBA00022970"/>
    </source>
</evidence>
<comment type="subcellular location">
    <subcellularLocation>
        <location evidence="1">Cell inner membrane</location>
        <topology evidence="1">Multi-pass membrane protein</topology>
    </subcellularLocation>
    <subcellularLocation>
        <location evidence="9">Cell membrane</location>
        <topology evidence="9">Multi-pass membrane protein</topology>
    </subcellularLocation>
</comment>
<keyword evidence="5 9" id="KW-0812">Transmembrane</keyword>
<evidence type="ECO:0000256" key="5">
    <source>
        <dbReference type="ARBA" id="ARBA00022692"/>
    </source>
</evidence>
<dbReference type="InterPro" id="IPR035906">
    <property type="entry name" value="MetI-like_sf"/>
</dbReference>
<dbReference type="SUPFAM" id="SSF161098">
    <property type="entry name" value="MetI-like"/>
    <property type="match status" value="1"/>
</dbReference>
<keyword evidence="3 9" id="KW-0813">Transport</keyword>
<accession>A0ABU2CDA0</accession>
<dbReference type="EMBL" id="JAVDXT010000004">
    <property type="protein sequence ID" value="MDR7379314.1"/>
    <property type="molecule type" value="Genomic_DNA"/>
</dbReference>
<evidence type="ECO:0000313" key="11">
    <source>
        <dbReference type="EMBL" id="MDR7379314.1"/>
    </source>
</evidence>
<feature type="transmembrane region" description="Helical" evidence="9">
    <location>
        <begin position="190"/>
        <end position="212"/>
    </location>
</feature>
<keyword evidence="12" id="KW-1185">Reference proteome</keyword>
<dbReference type="Gene3D" id="1.10.3720.10">
    <property type="entry name" value="MetI-like"/>
    <property type="match status" value="1"/>
</dbReference>
<evidence type="ECO:0000259" key="10">
    <source>
        <dbReference type="PROSITE" id="PS50928"/>
    </source>
</evidence>